<keyword evidence="4" id="KW-1185">Reference proteome</keyword>
<organism evidence="3 4">
    <name type="scientific">Carboxylicivirga sediminis</name>
    <dbReference type="NCBI Taxonomy" id="2006564"/>
    <lineage>
        <taxon>Bacteria</taxon>
        <taxon>Pseudomonadati</taxon>
        <taxon>Bacteroidota</taxon>
        <taxon>Bacteroidia</taxon>
        <taxon>Marinilabiliales</taxon>
        <taxon>Marinilabiliaceae</taxon>
        <taxon>Carboxylicivirga</taxon>
    </lineage>
</organism>
<feature type="transmembrane region" description="Helical" evidence="1">
    <location>
        <begin position="107"/>
        <end position="127"/>
    </location>
</feature>
<gene>
    <name evidence="3" type="ORF">KDU71_04400</name>
</gene>
<dbReference type="InterPro" id="IPR046947">
    <property type="entry name" value="LytR-like"/>
</dbReference>
<protein>
    <submittedName>
        <fullName evidence="3">LytTR family transcriptional regulator</fullName>
    </submittedName>
</protein>
<dbReference type="EMBL" id="JAGTAR010000004">
    <property type="protein sequence ID" value="MBR8534790.1"/>
    <property type="molecule type" value="Genomic_DNA"/>
</dbReference>
<feature type="domain" description="HTH LytTR-type" evidence="2">
    <location>
        <begin position="196"/>
        <end position="302"/>
    </location>
</feature>
<name>A0A941F2Y4_9BACT</name>
<feature type="transmembrane region" description="Helical" evidence="1">
    <location>
        <begin position="147"/>
        <end position="167"/>
    </location>
</feature>
<dbReference type="PANTHER" id="PTHR37299:SF1">
    <property type="entry name" value="STAGE 0 SPORULATION PROTEIN A HOMOLOG"/>
    <property type="match status" value="1"/>
</dbReference>
<dbReference type="Proteomes" id="UP000679220">
    <property type="component" value="Unassembled WGS sequence"/>
</dbReference>
<evidence type="ECO:0000259" key="2">
    <source>
        <dbReference type="PROSITE" id="PS50930"/>
    </source>
</evidence>
<dbReference type="RefSeq" id="WP_212188696.1">
    <property type="nucleotide sequence ID" value="NZ_JAGTAR010000004.1"/>
</dbReference>
<comment type="caution">
    <text evidence="3">The sequence shown here is derived from an EMBL/GenBank/DDBJ whole genome shotgun (WGS) entry which is preliminary data.</text>
</comment>
<keyword evidence="1" id="KW-0472">Membrane</keyword>
<evidence type="ECO:0000256" key="1">
    <source>
        <dbReference type="SAM" id="Phobius"/>
    </source>
</evidence>
<sequence length="304" mass="35287">MKHQKPIIFAIIIKDFSASLYTMDLSKKIPSYLVKKKNIVSLILFTAAFALVFINIYAPFGVTTWFNISKLELLLYSSLVILTGVLVVVISRIIMYQLAKRGKYISIGRYLIWIAIEISSMSLFYTLYEMLILHDPRSFDEAIKVSIQNTALVLLIPYTVTWLYFAWIDNKEKLEAIAEGNNQNTEKIGMVPFRDEKGTMRLTIKLEDLLYLQGADNYVTIYYSNHNKQEKFLLRNTLKRLEDTLKPFEVIRVHRSYMVNFQKVKLIERTKEGLRIKLNTQPLVEVPVSKTYTGAVFELFGQSH</sequence>
<dbReference type="SMART" id="SM00850">
    <property type="entry name" value="LytTR"/>
    <property type="match status" value="1"/>
</dbReference>
<proteinExistence type="predicted"/>
<dbReference type="GO" id="GO:0000156">
    <property type="term" value="F:phosphorelay response regulator activity"/>
    <property type="evidence" value="ECO:0007669"/>
    <property type="project" value="InterPro"/>
</dbReference>
<reference evidence="3" key="1">
    <citation type="journal article" date="2018" name="Int. J. Syst. Evol. Microbiol.">
        <title>Carboxylicivirga sediminis sp. nov., isolated from coastal sediment.</title>
        <authorList>
            <person name="Wang F.Q."/>
            <person name="Ren L.H."/>
            <person name="Zou R.J."/>
            <person name="Sun Y.Z."/>
            <person name="Liu X.J."/>
            <person name="Jiang F."/>
            <person name="Liu L.J."/>
        </authorList>
    </citation>
    <scope>NUCLEOTIDE SEQUENCE</scope>
    <source>
        <strain evidence="3">JR1</strain>
    </source>
</reference>
<reference evidence="3" key="2">
    <citation type="submission" date="2021-04" db="EMBL/GenBank/DDBJ databases">
        <authorList>
            <person name="Zhang T."/>
            <person name="Zhang Y."/>
            <person name="Lu D."/>
            <person name="Zuo D."/>
            <person name="Du Z."/>
        </authorList>
    </citation>
    <scope>NUCLEOTIDE SEQUENCE</scope>
    <source>
        <strain evidence="3">JR1</strain>
    </source>
</reference>
<dbReference type="PROSITE" id="PS50930">
    <property type="entry name" value="HTH_LYTTR"/>
    <property type="match status" value="1"/>
</dbReference>
<keyword evidence="1" id="KW-0812">Transmembrane</keyword>
<keyword evidence="1" id="KW-1133">Transmembrane helix</keyword>
<evidence type="ECO:0000313" key="4">
    <source>
        <dbReference type="Proteomes" id="UP000679220"/>
    </source>
</evidence>
<dbReference type="PANTHER" id="PTHR37299">
    <property type="entry name" value="TRANSCRIPTIONAL REGULATOR-RELATED"/>
    <property type="match status" value="1"/>
</dbReference>
<dbReference type="GO" id="GO:0003677">
    <property type="term" value="F:DNA binding"/>
    <property type="evidence" value="ECO:0007669"/>
    <property type="project" value="InterPro"/>
</dbReference>
<dbReference type="AlphaFoldDB" id="A0A941F2Y4"/>
<dbReference type="Pfam" id="PF04397">
    <property type="entry name" value="LytTR"/>
    <property type="match status" value="1"/>
</dbReference>
<dbReference type="InterPro" id="IPR007492">
    <property type="entry name" value="LytTR_DNA-bd_dom"/>
</dbReference>
<evidence type="ECO:0000313" key="3">
    <source>
        <dbReference type="EMBL" id="MBR8534790.1"/>
    </source>
</evidence>
<feature type="transmembrane region" description="Helical" evidence="1">
    <location>
        <begin position="73"/>
        <end position="95"/>
    </location>
</feature>
<accession>A0A941F2Y4</accession>
<feature type="transmembrane region" description="Helical" evidence="1">
    <location>
        <begin position="38"/>
        <end position="58"/>
    </location>
</feature>
<dbReference type="Gene3D" id="2.40.50.1020">
    <property type="entry name" value="LytTr DNA-binding domain"/>
    <property type="match status" value="1"/>
</dbReference>